<reference evidence="2" key="1">
    <citation type="journal article" date="2020" name="Stud. Mycol.">
        <title>101 Dothideomycetes genomes: a test case for predicting lifestyles and emergence of pathogens.</title>
        <authorList>
            <person name="Haridas S."/>
            <person name="Albert R."/>
            <person name="Binder M."/>
            <person name="Bloem J."/>
            <person name="Labutti K."/>
            <person name="Salamov A."/>
            <person name="Andreopoulos B."/>
            <person name="Baker S."/>
            <person name="Barry K."/>
            <person name="Bills G."/>
            <person name="Bluhm B."/>
            <person name="Cannon C."/>
            <person name="Castanera R."/>
            <person name="Culley D."/>
            <person name="Daum C."/>
            <person name="Ezra D."/>
            <person name="Gonzalez J."/>
            <person name="Henrissat B."/>
            <person name="Kuo A."/>
            <person name="Liang C."/>
            <person name="Lipzen A."/>
            <person name="Lutzoni F."/>
            <person name="Magnuson J."/>
            <person name="Mondo S."/>
            <person name="Nolan M."/>
            <person name="Ohm R."/>
            <person name="Pangilinan J."/>
            <person name="Park H.-J."/>
            <person name="Ramirez L."/>
            <person name="Alfaro M."/>
            <person name="Sun H."/>
            <person name="Tritt A."/>
            <person name="Yoshinaga Y."/>
            <person name="Zwiers L.-H."/>
            <person name="Turgeon B."/>
            <person name="Goodwin S."/>
            <person name="Spatafora J."/>
            <person name="Crous P."/>
            <person name="Grigoriev I."/>
        </authorList>
    </citation>
    <scope>NUCLEOTIDE SEQUENCE</scope>
    <source>
        <strain evidence="2">CBS 279.74</strain>
    </source>
</reference>
<proteinExistence type="predicted"/>
<feature type="region of interest" description="Disordered" evidence="1">
    <location>
        <begin position="1"/>
        <end position="96"/>
    </location>
</feature>
<keyword evidence="3" id="KW-1185">Reference proteome</keyword>
<protein>
    <submittedName>
        <fullName evidence="2">Uncharacterized protein</fullName>
    </submittedName>
</protein>
<dbReference type="AlphaFoldDB" id="A0A6G1KKC3"/>
<gene>
    <name evidence="2" type="ORF">K504DRAFT_461836</name>
</gene>
<feature type="region of interest" description="Disordered" evidence="1">
    <location>
        <begin position="124"/>
        <end position="158"/>
    </location>
</feature>
<dbReference type="EMBL" id="MU005765">
    <property type="protein sequence ID" value="KAF2713284.1"/>
    <property type="molecule type" value="Genomic_DNA"/>
</dbReference>
<feature type="compositionally biased region" description="Basic and acidic residues" evidence="1">
    <location>
        <begin position="85"/>
        <end position="96"/>
    </location>
</feature>
<evidence type="ECO:0000313" key="2">
    <source>
        <dbReference type="EMBL" id="KAF2713284.1"/>
    </source>
</evidence>
<name>A0A6G1KKC3_9PLEO</name>
<evidence type="ECO:0000313" key="3">
    <source>
        <dbReference type="Proteomes" id="UP000799428"/>
    </source>
</evidence>
<accession>A0A6G1KKC3</accession>
<dbReference type="Proteomes" id="UP000799428">
    <property type="component" value="Unassembled WGS sequence"/>
</dbReference>
<evidence type="ECO:0000256" key="1">
    <source>
        <dbReference type="SAM" id="MobiDB-lite"/>
    </source>
</evidence>
<feature type="compositionally biased region" description="Basic and acidic residues" evidence="1">
    <location>
        <begin position="147"/>
        <end position="158"/>
    </location>
</feature>
<sequence>MKRQESALFPSRQIAGRIPMYQTQSYDDYSNGGGDGNVRVDVDMDMDVNMDDRETNADEGGPSSSPCARKRASADALEGTANKKMRPDPKRRGYEHEIVVIDDDDNDEDQVPILGEVVGRFVVIEDDDDDDDDDNEEKKKEKKKKKKEDDIEKQLPHR</sequence>
<organism evidence="2 3">
    <name type="scientific">Pleomassaria siparia CBS 279.74</name>
    <dbReference type="NCBI Taxonomy" id="1314801"/>
    <lineage>
        <taxon>Eukaryota</taxon>
        <taxon>Fungi</taxon>
        <taxon>Dikarya</taxon>
        <taxon>Ascomycota</taxon>
        <taxon>Pezizomycotina</taxon>
        <taxon>Dothideomycetes</taxon>
        <taxon>Pleosporomycetidae</taxon>
        <taxon>Pleosporales</taxon>
        <taxon>Pleomassariaceae</taxon>
        <taxon>Pleomassaria</taxon>
    </lineage>
</organism>
<feature type="compositionally biased region" description="Acidic residues" evidence="1">
    <location>
        <begin position="124"/>
        <end position="135"/>
    </location>
</feature>